<dbReference type="PIRSF" id="PIRSF000414">
    <property type="entry name" value="AICARFT_IMPCHas"/>
    <property type="match status" value="1"/>
</dbReference>
<dbReference type="InterPro" id="IPR002695">
    <property type="entry name" value="PurH-like"/>
</dbReference>
<evidence type="ECO:0008006" key="6">
    <source>
        <dbReference type="Google" id="ProtNLM"/>
    </source>
</evidence>
<feature type="non-terminal residue" evidence="5">
    <location>
        <position position="1"/>
    </location>
</feature>
<organism evidence="5">
    <name type="scientific">marine metagenome</name>
    <dbReference type="NCBI Taxonomy" id="408172"/>
    <lineage>
        <taxon>unclassified sequences</taxon>
        <taxon>metagenomes</taxon>
        <taxon>ecological metagenomes</taxon>
    </lineage>
</organism>
<keyword evidence="2" id="KW-0658">Purine biosynthesis</keyword>
<dbReference type="FunFam" id="3.40.140.20:FF:000001">
    <property type="entry name" value="Bifunctional purine biosynthesis protein PurH"/>
    <property type="match status" value="1"/>
</dbReference>
<dbReference type="Gene3D" id="3.40.50.1380">
    <property type="entry name" value="Methylglyoxal synthase-like domain"/>
    <property type="match status" value="1"/>
</dbReference>
<dbReference type="GO" id="GO:0004643">
    <property type="term" value="F:phosphoribosylaminoimidazolecarboxamide formyltransferase activity"/>
    <property type="evidence" value="ECO:0007669"/>
    <property type="project" value="InterPro"/>
</dbReference>
<sequence length="451" mass="48188">RVKTLHPAIHGGILADRSDPDHMAELEARGIVPIDLVVANLYPFAELPGVEMIDIGGSAMVRAAAKNHAHVGVVVDPNDYPDLLDELRSGNPLSESTRLALARRAFSHTAAYDASIMAWFDSGLPVSDTDSSSATALPDTLHLSLERVDELRYGENPHQAGARYRWAVDLTGWWDAAILHGGKAMSYLNVFDTEAAWRLVNELGDEPAAVVIKHANPCGVAVAENISDAYRAAHGCDPVSAFGGIVALNQMVTMAVVEPLSEVFTEVVVAPAYEPEALEALRARANLRILEGPPPGRADWILDLRSIDGGLLVQTVDQVDDDSPAWRVVTDREPTDSEWADLALAWKVAARVTSNAIVLVKDRQAVGIGAGQQNRRDAARIAAEKAEGRATGGACASDAFFPFRDGLDVAIDAGATAVIQPGGSVRDDEVIAAADEAGLAMVFTGRRHFRH</sequence>
<dbReference type="InterPro" id="IPR036914">
    <property type="entry name" value="MGS-like_dom_sf"/>
</dbReference>
<dbReference type="SMART" id="SM00798">
    <property type="entry name" value="AICARFT_IMPCHas"/>
    <property type="match status" value="1"/>
</dbReference>
<dbReference type="Pfam" id="PF01808">
    <property type="entry name" value="AICARFT_IMPCHas"/>
    <property type="match status" value="1"/>
</dbReference>
<keyword evidence="3" id="KW-0378">Hydrolase</keyword>
<dbReference type="GO" id="GO:0005829">
    <property type="term" value="C:cytosol"/>
    <property type="evidence" value="ECO:0007669"/>
    <property type="project" value="TreeGrafter"/>
</dbReference>
<dbReference type="GO" id="GO:0006189">
    <property type="term" value="P:'de novo' IMP biosynthetic process"/>
    <property type="evidence" value="ECO:0007669"/>
    <property type="project" value="TreeGrafter"/>
</dbReference>
<keyword evidence="1" id="KW-0808">Transferase</keyword>
<evidence type="ECO:0000256" key="3">
    <source>
        <dbReference type="ARBA" id="ARBA00022801"/>
    </source>
</evidence>
<dbReference type="NCBIfam" id="NF002049">
    <property type="entry name" value="PRK00881.1"/>
    <property type="match status" value="1"/>
</dbReference>
<dbReference type="SUPFAM" id="SSF52335">
    <property type="entry name" value="Methylglyoxal synthase-like"/>
    <property type="match status" value="1"/>
</dbReference>
<keyword evidence="4" id="KW-0511">Multifunctional enzyme</keyword>
<dbReference type="PANTHER" id="PTHR11692">
    <property type="entry name" value="BIFUNCTIONAL PURINE BIOSYNTHESIS PROTEIN PURH"/>
    <property type="match status" value="1"/>
</dbReference>
<gene>
    <name evidence="5" type="ORF">METZ01_LOCUS222707</name>
</gene>
<dbReference type="GO" id="GO:0003937">
    <property type="term" value="F:IMP cyclohydrolase activity"/>
    <property type="evidence" value="ECO:0007669"/>
    <property type="project" value="InterPro"/>
</dbReference>
<evidence type="ECO:0000256" key="1">
    <source>
        <dbReference type="ARBA" id="ARBA00022679"/>
    </source>
</evidence>
<protein>
    <recommendedName>
        <fullName evidence="6">Phosphoribosylaminoimidazolecarboxamide formyltransferase</fullName>
    </recommendedName>
</protein>
<evidence type="ECO:0000313" key="5">
    <source>
        <dbReference type="EMBL" id="SVB69853.1"/>
    </source>
</evidence>
<dbReference type="CDD" id="cd01421">
    <property type="entry name" value="IMPCH"/>
    <property type="match status" value="1"/>
</dbReference>
<dbReference type="InterPro" id="IPR016193">
    <property type="entry name" value="Cytidine_deaminase-like"/>
</dbReference>
<dbReference type="EMBL" id="UINC01053393">
    <property type="protein sequence ID" value="SVB69853.1"/>
    <property type="molecule type" value="Genomic_DNA"/>
</dbReference>
<accession>A0A382G5K3</accession>
<dbReference type="SUPFAM" id="SSF53927">
    <property type="entry name" value="Cytidine deaminase-like"/>
    <property type="match status" value="1"/>
</dbReference>
<name>A0A382G5K3_9ZZZZ</name>
<dbReference type="AlphaFoldDB" id="A0A382G5K3"/>
<evidence type="ECO:0000256" key="4">
    <source>
        <dbReference type="ARBA" id="ARBA00023268"/>
    </source>
</evidence>
<dbReference type="PANTHER" id="PTHR11692:SF0">
    <property type="entry name" value="BIFUNCTIONAL PURINE BIOSYNTHESIS PROTEIN ATIC"/>
    <property type="match status" value="1"/>
</dbReference>
<evidence type="ECO:0000256" key="2">
    <source>
        <dbReference type="ARBA" id="ARBA00022755"/>
    </source>
</evidence>
<dbReference type="InterPro" id="IPR024051">
    <property type="entry name" value="AICAR_Tfase_dup_dom_sf"/>
</dbReference>
<reference evidence="5" key="1">
    <citation type="submission" date="2018-05" db="EMBL/GenBank/DDBJ databases">
        <authorList>
            <person name="Lanie J.A."/>
            <person name="Ng W.-L."/>
            <person name="Kazmierczak K.M."/>
            <person name="Andrzejewski T.M."/>
            <person name="Davidsen T.M."/>
            <person name="Wayne K.J."/>
            <person name="Tettelin H."/>
            <person name="Glass J.I."/>
            <person name="Rusch D."/>
            <person name="Podicherti R."/>
            <person name="Tsui H.-C.T."/>
            <person name="Winkler M.E."/>
        </authorList>
    </citation>
    <scope>NUCLEOTIDE SEQUENCE</scope>
</reference>
<dbReference type="Gene3D" id="3.40.140.20">
    <property type="match status" value="2"/>
</dbReference>
<proteinExistence type="predicted"/>